<accession>A0ABD3RCR8</accession>
<gene>
    <name evidence="7" type="ORF">ACHAXA_005274</name>
</gene>
<dbReference type="PANTHER" id="PTHR30096">
    <property type="entry name" value="4,5-DOPA DIOXYGENASE EXTRADIOL-LIKE PROTEIN"/>
    <property type="match status" value="1"/>
</dbReference>
<evidence type="ECO:0000256" key="5">
    <source>
        <dbReference type="ARBA" id="ARBA00023002"/>
    </source>
</evidence>
<dbReference type="GO" id="GO:0016702">
    <property type="term" value="F:oxidoreductase activity, acting on single donors with incorporation of molecular oxygen, incorporation of two atoms of oxygen"/>
    <property type="evidence" value="ECO:0007669"/>
    <property type="project" value="UniProtKB-ARBA"/>
</dbReference>
<evidence type="ECO:0000256" key="1">
    <source>
        <dbReference type="ARBA" id="ARBA00001947"/>
    </source>
</evidence>
<evidence type="ECO:0000313" key="8">
    <source>
        <dbReference type="Proteomes" id="UP001530377"/>
    </source>
</evidence>
<dbReference type="InterPro" id="IPR014436">
    <property type="entry name" value="Extradiol_dOase_DODA"/>
</dbReference>
<feature type="domain" description="Extradiol ring-cleavage dioxygenase class III enzyme subunit B" evidence="6">
    <location>
        <begin position="6"/>
        <end position="265"/>
    </location>
</feature>
<dbReference type="CDD" id="cd07363">
    <property type="entry name" value="45_DOPA_Dioxygenase"/>
    <property type="match status" value="1"/>
</dbReference>
<dbReference type="GO" id="GO:0046872">
    <property type="term" value="F:metal ion binding"/>
    <property type="evidence" value="ECO:0007669"/>
    <property type="project" value="UniProtKB-KW"/>
</dbReference>
<comment type="similarity">
    <text evidence="2">Belongs to the DODA-type extradiol aromatic ring-opening dioxygenase family.</text>
</comment>
<dbReference type="Pfam" id="PF02900">
    <property type="entry name" value="LigB"/>
    <property type="match status" value="1"/>
</dbReference>
<keyword evidence="8" id="KW-1185">Reference proteome</keyword>
<keyword evidence="4" id="KW-0862">Zinc</keyword>
<evidence type="ECO:0000313" key="7">
    <source>
        <dbReference type="EMBL" id="KAL3809226.1"/>
    </source>
</evidence>
<dbReference type="PIRSF" id="PIRSF006157">
    <property type="entry name" value="Doxgns_DODA"/>
    <property type="match status" value="1"/>
</dbReference>
<name>A0ABD3RCR8_9STRA</name>
<dbReference type="AlphaFoldDB" id="A0ABD3RCR8"/>
<dbReference type="Proteomes" id="UP001530377">
    <property type="component" value="Unassembled WGS sequence"/>
</dbReference>
<organism evidence="7 8">
    <name type="scientific">Cyclostephanos tholiformis</name>
    <dbReference type="NCBI Taxonomy" id="382380"/>
    <lineage>
        <taxon>Eukaryota</taxon>
        <taxon>Sar</taxon>
        <taxon>Stramenopiles</taxon>
        <taxon>Ochrophyta</taxon>
        <taxon>Bacillariophyta</taxon>
        <taxon>Coscinodiscophyceae</taxon>
        <taxon>Thalassiosirophycidae</taxon>
        <taxon>Stephanodiscales</taxon>
        <taxon>Stephanodiscaceae</taxon>
        <taxon>Cyclostephanos</taxon>
    </lineage>
</organism>
<dbReference type="EMBL" id="JALLPB020000427">
    <property type="protein sequence ID" value="KAL3809226.1"/>
    <property type="molecule type" value="Genomic_DNA"/>
</dbReference>
<evidence type="ECO:0000256" key="4">
    <source>
        <dbReference type="ARBA" id="ARBA00022833"/>
    </source>
</evidence>
<comment type="caution">
    <text evidence="7">The sequence shown here is derived from an EMBL/GenBank/DDBJ whole genome shotgun (WGS) entry which is preliminary data.</text>
</comment>
<dbReference type="InterPro" id="IPR004183">
    <property type="entry name" value="Xdiol_dOase_suB"/>
</dbReference>
<dbReference type="PANTHER" id="PTHR30096:SF0">
    <property type="entry name" value="4,5-DOPA DIOXYGENASE EXTRADIOL-LIKE PROTEIN"/>
    <property type="match status" value="1"/>
</dbReference>
<reference evidence="7 8" key="1">
    <citation type="submission" date="2024-10" db="EMBL/GenBank/DDBJ databases">
        <title>Updated reference genomes for cyclostephanoid diatoms.</title>
        <authorList>
            <person name="Roberts W.R."/>
            <person name="Alverson A.J."/>
        </authorList>
    </citation>
    <scope>NUCLEOTIDE SEQUENCE [LARGE SCALE GENOMIC DNA]</scope>
    <source>
        <strain evidence="7 8">AJA228-03</strain>
    </source>
</reference>
<protein>
    <recommendedName>
        <fullName evidence="6">Extradiol ring-cleavage dioxygenase class III enzyme subunit B domain-containing protein</fullName>
    </recommendedName>
</protein>
<dbReference type="SUPFAM" id="SSF53213">
    <property type="entry name" value="LigB-like"/>
    <property type="match status" value="1"/>
</dbReference>
<evidence type="ECO:0000256" key="3">
    <source>
        <dbReference type="ARBA" id="ARBA00022723"/>
    </source>
</evidence>
<evidence type="ECO:0000256" key="2">
    <source>
        <dbReference type="ARBA" id="ARBA00007581"/>
    </source>
</evidence>
<sequence>MTHRMPAFYISHGGGPWPWIPKWLEMFTNLRESLVQMTRDIPNRPEAILVISGHWEDDSFSVMTSTNPPMLYDYHGFPPETYEIAYPAPGAPELASRAARLIANAGLPVRSDDERGFDHGCFVPAYVMYPDASVPIFQVSLRRGYDPGEHMALGRALAPLRDEGVLIIGSGLSYHNMRDMFTPNARVPSEAFDAWLGGVMAKLPAERTADLLNWEANAPYARICHPTEDHLAPIWVAVGAAENDNATRTYHDKGLFGGVAASSYRLG</sequence>
<keyword evidence="3" id="KW-0479">Metal-binding</keyword>
<keyword evidence="5" id="KW-0560">Oxidoreductase</keyword>
<proteinExistence type="inferred from homology"/>
<comment type="cofactor">
    <cofactor evidence="1">
        <name>Zn(2+)</name>
        <dbReference type="ChEBI" id="CHEBI:29105"/>
    </cofactor>
</comment>
<evidence type="ECO:0000259" key="6">
    <source>
        <dbReference type="Pfam" id="PF02900"/>
    </source>
</evidence>
<dbReference type="Gene3D" id="3.40.830.10">
    <property type="entry name" value="LigB-like"/>
    <property type="match status" value="1"/>
</dbReference>